<keyword evidence="3" id="KW-1003">Cell membrane</keyword>
<dbReference type="AlphaFoldDB" id="A0A4R4WFQ6"/>
<evidence type="ECO:0000256" key="6">
    <source>
        <dbReference type="ARBA" id="ARBA00023136"/>
    </source>
</evidence>
<comment type="caution">
    <text evidence="9">The sequence shown here is derived from an EMBL/GenBank/DDBJ whole genome shotgun (WGS) entry which is preliminary data.</text>
</comment>
<dbReference type="InterPro" id="IPR005524">
    <property type="entry name" value="DUF318"/>
</dbReference>
<feature type="transmembrane region" description="Helical" evidence="8">
    <location>
        <begin position="277"/>
        <end position="301"/>
    </location>
</feature>
<feature type="transmembrane region" description="Helical" evidence="8">
    <location>
        <begin position="138"/>
        <end position="162"/>
    </location>
</feature>
<dbReference type="Pfam" id="PF03773">
    <property type="entry name" value="ArsP_1"/>
    <property type="match status" value="1"/>
</dbReference>
<comment type="similarity">
    <text evidence="2">Belongs to the UPF0718 family.</text>
</comment>
<dbReference type="OrthoDB" id="9810876at2"/>
<feature type="transmembrane region" description="Helical" evidence="8">
    <location>
        <begin position="222"/>
        <end position="243"/>
    </location>
</feature>
<keyword evidence="4 8" id="KW-0812">Transmembrane</keyword>
<keyword evidence="10" id="KW-1185">Reference proteome</keyword>
<evidence type="ECO:0000256" key="3">
    <source>
        <dbReference type="ARBA" id="ARBA00022475"/>
    </source>
</evidence>
<evidence type="ECO:0000256" key="2">
    <source>
        <dbReference type="ARBA" id="ARBA00006386"/>
    </source>
</evidence>
<feature type="transmembrane region" description="Helical" evidence="8">
    <location>
        <begin position="24"/>
        <end position="43"/>
    </location>
</feature>
<dbReference type="PANTHER" id="PTHR34184">
    <property type="entry name" value="UPF0718 PROTEIN YCGR"/>
    <property type="match status" value="1"/>
</dbReference>
<evidence type="ECO:0000256" key="8">
    <source>
        <dbReference type="SAM" id="Phobius"/>
    </source>
</evidence>
<feature type="transmembrane region" description="Helical" evidence="8">
    <location>
        <begin position="169"/>
        <end position="188"/>
    </location>
</feature>
<feature type="region of interest" description="Disordered" evidence="7">
    <location>
        <begin position="1"/>
        <end position="23"/>
    </location>
</feature>
<dbReference type="RefSeq" id="WP_132325119.1">
    <property type="nucleotide sequence ID" value="NZ_SMKR01000144.1"/>
</dbReference>
<protein>
    <submittedName>
        <fullName evidence="9">Permease</fullName>
    </submittedName>
</protein>
<evidence type="ECO:0000313" key="9">
    <source>
        <dbReference type="EMBL" id="TDD17809.1"/>
    </source>
</evidence>
<feature type="compositionally biased region" description="Pro residues" evidence="7">
    <location>
        <begin position="1"/>
        <end position="13"/>
    </location>
</feature>
<proteinExistence type="inferred from homology"/>
<keyword evidence="6 8" id="KW-0472">Membrane</keyword>
<evidence type="ECO:0000256" key="5">
    <source>
        <dbReference type="ARBA" id="ARBA00022989"/>
    </source>
</evidence>
<keyword evidence="5 8" id="KW-1133">Transmembrane helix</keyword>
<feature type="transmembrane region" description="Helical" evidence="8">
    <location>
        <begin position="321"/>
        <end position="340"/>
    </location>
</feature>
<name>A0A4R4WFQ6_9ACTN</name>
<evidence type="ECO:0000256" key="4">
    <source>
        <dbReference type="ARBA" id="ARBA00022692"/>
    </source>
</evidence>
<accession>A0A4R4WFQ6</accession>
<dbReference type="InterPro" id="IPR052923">
    <property type="entry name" value="UPF0718"/>
</dbReference>
<gene>
    <name evidence="9" type="ORF">E1218_27105</name>
</gene>
<evidence type="ECO:0000313" key="10">
    <source>
        <dbReference type="Proteomes" id="UP000295172"/>
    </source>
</evidence>
<evidence type="ECO:0000256" key="1">
    <source>
        <dbReference type="ARBA" id="ARBA00004651"/>
    </source>
</evidence>
<feature type="transmembrane region" description="Helical" evidence="8">
    <location>
        <begin position="255"/>
        <end position="271"/>
    </location>
</feature>
<dbReference type="GO" id="GO:0005886">
    <property type="term" value="C:plasma membrane"/>
    <property type="evidence" value="ECO:0007669"/>
    <property type="project" value="UniProtKB-SubCell"/>
</dbReference>
<feature type="transmembrane region" description="Helical" evidence="8">
    <location>
        <begin position="64"/>
        <end position="89"/>
    </location>
</feature>
<sequence length="341" mass="35272">MTANPTAPPPVDSEPPDAEKKEPAGSSIAFTATLVLLVGLALFGRRIFAGWFTDEGIRTWATMFVGVTVQAIPFLVLGVLLSAALTAFIPPSFFARALPKRPALAVPVASASGVVLPGCECASVPVSAALMNRGVTPAAAIAFLLSAPAINPVVLASTAVAFPGQPKVVAARAVTSLGVSMILGWLFLATGRGASWLRMPKNRHAEGTGKFDVFRSAMLHDFLHAGGFLVIGAAAAATLNVVVPRSWLDHVAGNLLLSVVILGLLAVLLAICSEADAFVAASLTQFSLTAKLAFMVVGPVVDVKLIALQTGTFGPRFAARFAPATFVVAILASLLVGWWLL</sequence>
<dbReference type="Proteomes" id="UP000295172">
    <property type="component" value="Unassembled WGS sequence"/>
</dbReference>
<comment type="subcellular location">
    <subcellularLocation>
        <location evidence="1">Cell membrane</location>
        <topology evidence="1">Multi-pass membrane protein</topology>
    </subcellularLocation>
</comment>
<dbReference type="PANTHER" id="PTHR34184:SF4">
    <property type="entry name" value="UPF0718 PROTEIN YCGR"/>
    <property type="match status" value="1"/>
</dbReference>
<organism evidence="9 10">
    <name type="scientific">Kribbella turkmenica</name>
    <dbReference type="NCBI Taxonomy" id="2530375"/>
    <lineage>
        <taxon>Bacteria</taxon>
        <taxon>Bacillati</taxon>
        <taxon>Actinomycetota</taxon>
        <taxon>Actinomycetes</taxon>
        <taxon>Propionibacteriales</taxon>
        <taxon>Kribbellaceae</taxon>
        <taxon>Kribbella</taxon>
    </lineage>
</organism>
<evidence type="ECO:0000256" key="7">
    <source>
        <dbReference type="SAM" id="MobiDB-lite"/>
    </source>
</evidence>
<dbReference type="EMBL" id="SMKR01000144">
    <property type="protein sequence ID" value="TDD17809.1"/>
    <property type="molecule type" value="Genomic_DNA"/>
</dbReference>
<reference evidence="9 10" key="1">
    <citation type="submission" date="2019-02" db="EMBL/GenBank/DDBJ databases">
        <title>Draft genome sequences of novel Actinobacteria.</title>
        <authorList>
            <person name="Sahin N."/>
            <person name="Ay H."/>
            <person name="Saygin H."/>
        </authorList>
    </citation>
    <scope>NUCLEOTIDE SEQUENCE [LARGE SCALE GENOMIC DNA]</scope>
    <source>
        <strain evidence="9 10">16K104</strain>
    </source>
</reference>